<feature type="region of interest" description="Disordered" evidence="7">
    <location>
        <begin position="127"/>
        <end position="148"/>
    </location>
</feature>
<keyword evidence="3" id="KW-0238">DNA-binding</keyword>
<sequence length="183" mass="20287">MALTVVSNIFFWVVIVVYRNCSGVVTVASDNDHGKWTAKIRDPKKATRVWLGTFPTAEAAALAYSEATLRFKGSKAKLNFPEKVHLSGELGYLTNRPPSLQASSTPFQLLPRHTTTDNDVILFSSSSPSSSTFSMNSAASSSEPPTKQKPDFDANVYIKLRNIYAYLIIFIRDQCLLCMVSRK</sequence>
<reference evidence="10 11" key="1">
    <citation type="submission" date="2020-05" db="EMBL/GenBank/DDBJ databases">
        <title>Vigna angularis (adzuki bean) Var. LongXiaoDou No. 4 denovo assembly.</title>
        <authorList>
            <person name="Xiang H."/>
        </authorList>
    </citation>
    <scope>NUCLEOTIDE SEQUENCE [LARGE SCALE GENOMIC DNA]</scope>
    <source>
        <tissue evidence="10">Leaf</tissue>
    </source>
</reference>
<keyword evidence="4" id="KW-0804">Transcription</keyword>
<keyword evidence="5" id="KW-0539">Nucleus</keyword>
<dbReference type="GO" id="GO:0003700">
    <property type="term" value="F:DNA-binding transcription factor activity"/>
    <property type="evidence" value="ECO:0007669"/>
    <property type="project" value="InterPro"/>
</dbReference>
<comment type="subcellular location">
    <subcellularLocation>
        <location evidence="1">Nucleus</location>
    </subcellularLocation>
</comment>
<evidence type="ECO:0000313" key="11">
    <source>
        <dbReference type="Proteomes" id="UP000743370"/>
    </source>
</evidence>
<evidence type="ECO:0000256" key="2">
    <source>
        <dbReference type="ARBA" id="ARBA00023015"/>
    </source>
</evidence>
<keyword evidence="8" id="KW-0732">Signal</keyword>
<protein>
    <submittedName>
        <fullName evidence="10">Ethylene-responsive transcription factor</fullName>
    </submittedName>
</protein>
<evidence type="ECO:0000256" key="7">
    <source>
        <dbReference type="SAM" id="MobiDB-lite"/>
    </source>
</evidence>
<evidence type="ECO:0000256" key="6">
    <source>
        <dbReference type="ARBA" id="ARBA00024343"/>
    </source>
</evidence>
<feature type="chain" id="PRO_5035740503" evidence="8">
    <location>
        <begin position="24"/>
        <end position="183"/>
    </location>
</feature>
<dbReference type="GO" id="GO:0009873">
    <property type="term" value="P:ethylene-activated signaling pathway"/>
    <property type="evidence" value="ECO:0007669"/>
    <property type="project" value="InterPro"/>
</dbReference>
<dbReference type="InterPro" id="IPR044808">
    <property type="entry name" value="ERF_plant"/>
</dbReference>
<dbReference type="CDD" id="cd00018">
    <property type="entry name" value="AP2"/>
    <property type="match status" value="1"/>
</dbReference>
<evidence type="ECO:0000256" key="3">
    <source>
        <dbReference type="ARBA" id="ARBA00023125"/>
    </source>
</evidence>
<dbReference type="InterPro" id="IPR001471">
    <property type="entry name" value="AP2/ERF_dom"/>
</dbReference>
<dbReference type="PANTHER" id="PTHR31190">
    <property type="entry name" value="DNA-BINDING DOMAIN"/>
    <property type="match status" value="1"/>
</dbReference>
<dbReference type="Gene3D" id="3.30.730.10">
    <property type="entry name" value="AP2/ERF domain"/>
    <property type="match status" value="1"/>
</dbReference>
<evidence type="ECO:0000256" key="1">
    <source>
        <dbReference type="ARBA" id="ARBA00004123"/>
    </source>
</evidence>
<evidence type="ECO:0000256" key="5">
    <source>
        <dbReference type="ARBA" id="ARBA00023242"/>
    </source>
</evidence>
<evidence type="ECO:0000313" key="10">
    <source>
        <dbReference type="EMBL" id="KAG2402986.1"/>
    </source>
</evidence>
<comment type="similarity">
    <text evidence="6">Belongs to the AP2/ERF transcription factor family. ERF subfamily.</text>
</comment>
<keyword evidence="2" id="KW-0805">Transcription regulation</keyword>
<dbReference type="GO" id="GO:0005634">
    <property type="term" value="C:nucleus"/>
    <property type="evidence" value="ECO:0007669"/>
    <property type="project" value="UniProtKB-SubCell"/>
</dbReference>
<dbReference type="InterPro" id="IPR016177">
    <property type="entry name" value="DNA-bd_dom_sf"/>
</dbReference>
<feature type="domain" description="AP2/ERF" evidence="9">
    <location>
        <begin position="20"/>
        <end position="81"/>
    </location>
</feature>
<evidence type="ECO:0000256" key="8">
    <source>
        <dbReference type="SAM" id="SignalP"/>
    </source>
</evidence>
<dbReference type="PANTHER" id="PTHR31190:SF489">
    <property type="entry name" value="ETHYLENE-RESPONSIVE TRANSCRIPTION FACTOR ERF113-RELATED"/>
    <property type="match status" value="1"/>
</dbReference>
<comment type="caution">
    <text evidence="10">The sequence shown here is derived from an EMBL/GenBank/DDBJ whole genome shotgun (WGS) entry which is preliminary data.</text>
</comment>
<dbReference type="GO" id="GO:0003677">
    <property type="term" value="F:DNA binding"/>
    <property type="evidence" value="ECO:0007669"/>
    <property type="project" value="UniProtKB-KW"/>
</dbReference>
<dbReference type="Proteomes" id="UP000743370">
    <property type="component" value="Unassembled WGS sequence"/>
</dbReference>
<dbReference type="SMART" id="SM00380">
    <property type="entry name" value="AP2"/>
    <property type="match status" value="1"/>
</dbReference>
<proteinExistence type="inferred from homology"/>
<gene>
    <name evidence="10" type="ORF">HKW66_Vig0247440</name>
</gene>
<organism evidence="10 11">
    <name type="scientific">Phaseolus angularis</name>
    <name type="common">Azuki bean</name>
    <name type="synonym">Vigna angularis</name>
    <dbReference type="NCBI Taxonomy" id="3914"/>
    <lineage>
        <taxon>Eukaryota</taxon>
        <taxon>Viridiplantae</taxon>
        <taxon>Streptophyta</taxon>
        <taxon>Embryophyta</taxon>
        <taxon>Tracheophyta</taxon>
        <taxon>Spermatophyta</taxon>
        <taxon>Magnoliopsida</taxon>
        <taxon>eudicotyledons</taxon>
        <taxon>Gunneridae</taxon>
        <taxon>Pentapetalae</taxon>
        <taxon>rosids</taxon>
        <taxon>fabids</taxon>
        <taxon>Fabales</taxon>
        <taxon>Fabaceae</taxon>
        <taxon>Papilionoideae</taxon>
        <taxon>50 kb inversion clade</taxon>
        <taxon>NPAAA clade</taxon>
        <taxon>indigoferoid/millettioid clade</taxon>
        <taxon>Phaseoleae</taxon>
        <taxon>Vigna</taxon>
    </lineage>
</organism>
<feature type="signal peptide" evidence="8">
    <location>
        <begin position="1"/>
        <end position="23"/>
    </location>
</feature>
<dbReference type="AlphaFoldDB" id="A0A8T0KTD8"/>
<dbReference type="EMBL" id="JABFOF010000003">
    <property type="protein sequence ID" value="KAG2402986.1"/>
    <property type="molecule type" value="Genomic_DNA"/>
</dbReference>
<dbReference type="PROSITE" id="PS51032">
    <property type="entry name" value="AP2_ERF"/>
    <property type="match status" value="1"/>
</dbReference>
<accession>A0A8T0KTD8</accession>
<dbReference type="InterPro" id="IPR036955">
    <property type="entry name" value="AP2/ERF_dom_sf"/>
</dbReference>
<feature type="compositionally biased region" description="Low complexity" evidence="7">
    <location>
        <begin position="127"/>
        <end position="142"/>
    </location>
</feature>
<name>A0A8T0KTD8_PHAAN</name>
<evidence type="ECO:0000259" key="9">
    <source>
        <dbReference type="PROSITE" id="PS51032"/>
    </source>
</evidence>
<evidence type="ECO:0000256" key="4">
    <source>
        <dbReference type="ARBA" id="ARBA00023163"/>
    </source>
</evidence>
<dbReference type="SUPFAM" id="SSF54171">
    <property type="entry name" value="DNA-binding domain"/>
    <property type="match status" value="1"/>
</dbReference>